<reference evidence="1 2" key="1">
    <citation type="submission" date="2024-01" db="EMBL/GenBank/DDBJ databases">
        <title>Genome assemblies of Stephania.</title>
        <authorList>
            <person name="Yang L."/>
        </authorList>
    </citation>
    <scope>NUCLEOTIDE SEQUENCE [LARGE SCALE GENOMIC DNA]</scope>
    <source>
        <strain evidence="1">QJT</strain>
        <tissue evidence="1">Leaf</tissue>
    </source>
</reference>
<name>A0AAP0E6B0_9MAGN</name>
<comment type="caution">
    <text evidence="1">The sequence shown here is derived from an EMBL/GenBank/DDBJ whole genome shotgun (WGS) entry which is preliminary data.</text>
</comment>
<evidence type="ECO:0000313" key="2">
    <source>
        <dbReference type="Proteomes" id="UP001417504"/>
    </source>
</evidence>
<evidence type="ECO:0000313" key="1">
    <source>
        <dbReference type="EMBL" id="KAK9085642.1"/>
    </source>
</evidence>
<gene>
    <name evidence="1" type="ORF">Sjap_026053</name>
</gene>
<accession>A0AAP0E6B0</accession>
<proteinExistence type="predicted"/>
<protein>
    <submittedName>
        <fullName evidence="1">Uncharacterized protein</fullName>
    </submittedName>
</protein>
<dbReference type="AlphaFoldDB" id="A0AAP0E6B0"/>
<dbReference type="EMBL" id="JBBNAE010000011">
    <property type="protein sequence ID" value="KAK9085642.1"/>
    <property type="molecule type" value="Genomic_DNA"/>
</dbReference>
<keyword evidence="2" id="KW-1185">Reference proteome</keyword>
<organism evidence="1 2">
    <name type="scientific">Stephania japonica</name>
    <dbReference type="NCBI Taxonomy" id="461633"/>
    <lineage>
        <taxon>Eukaryota</taxon>
        <taxon>Viridiplantae</taxon>
        <taxon>Streptophyta</taxon>
        <taxon>Embryophyta</taxon>
        <taxon>Tracheophyta</taxon>
        <taxon>Spermatophyta</taxon>
        <taxon>Magnoliopsida</taxon>
        <taxon>Ranunculales</taxon>
        <taxon>Menispermaceae</taxon>
        <taxon>Menispermoideae</taxon>
        <taxon>Cissampelideae</taxon>
        <taxon>Stephania</taxon>
    </lineage>
</organism>
<sequence length="272" mass="30400">MRRAIPVGGWMRHGRANDVFDAERRACEGTPATSRKNCPILSHCLRLRWVWFLVSIAPLLASPVAIRPCEATSRLGGVSNGAHSINWLLALSMLGSRLGYGLGKRLELAIRVHDLHARDPLWYLLRRPSAFPMDLRWIVANHECAIPLHFQCRSGIGHPFGSCVVYKRCCNDGCLKSILLLSRAHCRGKVDDRSGYDASNPRLPSAKRNWCTVPVRACGWGRRLPLDEWASPLAIDFYAYKKDNRALSSMFSPCSQGRALRASPCRRGMIPG</sequence>
<dbReference type="Proteomes" id="UP001417504">
    <property type="component" value="Unassembled WGS sequence"/>
</dbReference>